<evidence type="ECO:0000313" key="2">
    <source>
        <dbReference type="Proteomes" id="UP000706031"/>
    </source>
</evidence>
<reference evidence="1 2" key="1">
    <citation type="submission" date="2020-08" db="EMBL/GenBank/DDBJ databases">
        <title>Fungal Genomes of the International Space Station.</title>
        <authorList>
            <person name="Seuylemezian A."/>
            <person name="Singh N.K."/>
            <person name="Wood J."/>
            <person name="Venkateswaran K."/>
        </authorList>
    </citation>
    <scope>NUCLEOTIDE SEQUENCE [LARGE SCALE GENOMIC DNA]</scope>
    <source>
        <strain evidence="1 2">S/N-304-OC-R4</strain>
    </source>
</reference>
<organism evidence="1 2">
    <name type="scientific">Paenibacillus cucumis</name>
    <name type="common">ex Kampfer et al. 2016</name>
    <dbReference type="NCBI Taxonomy" id="1776858"/>
    <lineage>
        <taxon>Bacteria</taxon>
        <taxon>Bacillati</taxon>
        <taxon>Bacillota</taxon>
        <taxon>Bacilli</taxon>
        <taxon>Bacillales</taxon>
        <taxon>Paenibacillaceae</taxon>
        <taxon>Paenibacillus</taxon>
    </lineage>
</organism>
<dbReference type="RefSeq" id="WP_221791323.1">
    <property type="nucleotide sequence ID" value="NZ_JACLIC010000049.1"/>
</dbReference>
<name>A0ABS7KRJ1_9BACL</name>
<evidence type="ECO:0000313" key="1">
    <source>
        <dbReference type="EMBL" id="MBY0206783.1"/>
    </source>
</evidence>
<comment type="caution">
    <text evidence="1">The sequence shown here is derived from an EMBL/GenBank/DDBJ whole genome shotgun (WGS) entry which is preliminary data.</text>
</comment>
<evidence type="ECO:0008006" key="3">
    <source>
        <dbReference type="Google" id="ProtNLM"/>
    </source>
</evidence>
<keyword evidence="2" id="KW-1185">Reference proteome</keyword>
<dbReference type="Proteomes" id="UP000706031">
    <property type="component" value="Unassembled WGS sequence"/>
</dbReference>
<sequence>MQVLWGKAAGWPNISVAEVMSFKKETTKEAIDAWLSTAYHREITLDGQYTSVGIGLQGGTAVMEPAFVKFQKKDPEVKVYLYEGMKGAGIGFYGREIPNPLDRFGVEYSGASSQLRQASTSIRSTPASRGFTRTRSLVLQRTER</sequence>
<dbReference type="Gene3D" id="3.40.33.10">
    <property type="entry name" value="CAP"/>
    <property type="match status" value="1"/>
</dbReference>
<dbReference type="InterPro" id="IPR035940">
    <property type="entry name" value="CAP_sf"/>
</dbReference>
<dbReference type="EMBL" id="JACLIC010000049">
    <property type="protein sequence ID" value="MBY0206783.1"/>
    <property type="molecule type" value="Genomic_DNA"/>
</dbReference>
<gene>
    <name evidence="1" type="ORF">H7T88_26520</name>
</gene>
<accession>A0ABS7KRJ1</accession>
<proteinExistence type="predicted"/>
<protein>
    <recommendedName>
        <fullName evidence="3">SCP domain-containing protein</fullName>
    </recommendedName>
</protein>